<proteinExistence type="predicted"/>
<feature type="compositionally biased region" description="Basic and acidic residues" evidence="1">
    <location>
        <begin position="425"/>
        <end position="435"/>
    </location>
</feature>
<feature type="compositionally biased region" description="Low complexity" evidence="1">
    <location>
        <begin position="439"/>
        <end position="453"/>
    </location>
</feature>
<reference evidence="2 3" key="1">
    <citation type="submission" date="2023-02" db="EMBL/GenBank/DDBJ databases">
        <title>LHISI_Scaffold_Assembly.</title>
        <authorList>
            <person name="Stuart O.P."/>
            <person name="Cleave R."/>
            <person name="Magrath M.J.L."/>
            <person name="Mikheyev A.S."/>
        </authorList>
    </citation>
    <scope>NUCLEOTIDE SEQUENCE [LARGE SCALE GENOMIC DNA]</scope>
    <source>
        <strain evidence="2">Daus_M_001</strain>
        <tissue evidence="2">Leg muscle</tissue>
    </source>
</reference>
<feature type="region of interest" description="Disordered" evidence="1">
    <location>
        <begin position="205"/>
        <end position="247"/>
    </location>
</feature>
<dbReference type="Proteomes" id="UP001159363">
    <property type="component" value="Chromosome 16"/>
</dbReference>
<accession>A0ABQ9G4X6</accession>
<sequence>MKGRNDAKDLRSRSGIEAGGRRAVYPLNHRGPSLSNTGLMALTVARLLQLLDVAEKQMGCERNTTLKNFAGCSRSTEHFQIQSALVAERLARSPPTTAKRVQSPAGSLRIFASGNRAGRCRWSAGFLGDIPFPPAPLYRRRTIFTSIALIGSQELTTLPSPRDSHCIPRPYQLSRRWNDGPGRVFVDVIVREARSSITRNLPKRLPRRLRDNRSLRKPEMNKTRRPNQPITPRQHITRRRSSGPVSLITSGKEILGSGCSIHPETNPRAENPRDPLNVVNQKAKWGHVEDRARRSPAHYCRATSCLGDEFQLVCSALKDVRVRSPAPLLYNSSCSLPAAAIAYGLKLSLQWRSIPERVPPPPPPLARRDEVRVLFPPSFAPGRWNGANAHGLLSSKDNDQATATRFPSTTLPPPHRQRQCPRWSPHADARERPRIMEASPPTSSSSVFVPHTTSFRRPRGTCVTERGSEKTQSSVTTNAGSGRHCPRGRCVCVQTTPKVVKGASEDILRDGIDSCDNVGLELFECVQTRPSRLSAPREGIHRRIYLENGVEQVGLFRGYSHDQAGTHRLNARDRFTCSMRRGSILLKTTYARLHHRGSKLDPRSDLKSTQKNVAPFEFRVGLEIERKFISNRRNWRSNWILVRNDLGSGEMSAQPGIRLVYGPCVIVKGHDSEFRPLIFHQDTCKPAKACARKLEGNSITKLLSLLPIKPAPPGTRTAHGALTTVIECENAFNADITDSG</sequence>
<evidence type="ECO:0000313" key="2">
    <source>
        <dbReference type="EMBL" id="KAJ8866099.1"/>
    </source>
</evidence>
<protein>
    <submittedName>
        <fullName evidence="2">Uncharacterized protein</fullName>
    </submittedName>
</protein>
<comment type="caution">
    <text evidence="2">The sequence shown here is derived from an EMBL/GenBank/DDBJ whole genome shotgun (WGS) entry which is preliminary data.</text>
</comment>
<name>A0ABQ9G4X6_9NEOP</name>
<dbReference type="EMBL" id="JARBHB010000017">
    <property type="protein sequence ID" value="KAJ8866099.1"/>
    <property type="molecule type" value="Genomic_DNA"/>
</dbReference>
<feature type="compositionally biased region" description="Basic and acidic residues" evidence="1">
    <location>
        <begin position="208"/>
        <end position="222"/>
    </location>
</feature>
<organism evidence="2 3">
    <name type="scientific">Dryococelus australis</name>
    <dbReference type="NCBI Taxonomy" id="614101"/>
    <lineage>
        <taxon>Eukaryota</taxon>
        <taxon>Metazoa</taxon>
        <taxon>Ecdysozoa</taxon>
        <taxon>Arthropoda</taxon>
        <taxon>Hexapoda</taxon>
        <taxon>Insecta</taxon>
        <taxon>Pterygota</taxon>
        <taxon>Neoptera</taxon>
        <taxon>Polyneoptera</taxon>
        <taxon>Phasmatodea</taxon>
        <taxon>Verophasmatodea</taxon>
        <taxon>Anareolatae</taxon>
        <taxon>Phasmatidae</taxon>
        <taxon>Eurycanthinae</taxon>
        <taxon>Dryococelus</taxon>
    </lineage>
</organism>
<keyword evidence="3" id="KW-1185">Reference proteome</keyword>
<evidence type="ECO:0000256" key="1">
    <source>
        <dbReference type="SAM" id="MobiDB-lite"/>
    </source>
</evidence>
<gene>
    <name evidence="2" type="ORF">PR048_033623</name>
</gene>
<feature type="compositionally biased region" description="Polar residues" evidence="1">
    <location>
        <begin position="470"/>
        <end position="480"/>
    </location>
</feature>
<evidence type="ECO:0000313" key="3">
    <source>
        <dbReference type="Proteomes" id="UP001159363"/>
    </source>
</evidence>
<feature type="region of interest" description="Disordered" evidence="1">
    <location>
        <begin position="402"/>
        <end position="480"/>
    </location>
</feature>